<proteinExistence type="predicted"/>
<dbReference type="Proteomes" id="UP000713964">
    <property type="component" value="Unassembled WGS sequence"/>
</dbReference>
<dbReference type="EMBL" id="JABZXL010000026">
    <property type="protein sequence ID" value="MBF1659775.1"/>
    <property type="molecule type" value="Genomic_DNA"/>
</dbReference>
<gene>
    <name evidence="1" type="ORF">HXO58_08075</name>
</gene>
<evidence type="ECO:0000313" key="2">
    <source>
        <dbReference type="Proteomes" id="UP000713964"/>
    </source>
</evidence>
<evidence type="ECO:0000313" key="1">
    <source>
        <dbReference type="EMBL" id="MBF1659775.1"/>
    </source>
</evidence>
<protein>
    <submittedName>
        <fullName evidence="1">Uncharacterized protein</fullName>
    </submittedName>
</protein>
<sequence>MTKRPRTYEPYDTLGMIEADREYAKHRLEMVWADAITTIESRDDIIIRIKKHHEEGPK</sequence>
<dbReference type="AlphaFoldDB" id="A0A930PPI6"/>
<accession>A0A930PPI6</accession>
<comment type="caution">
    <text evidence="1">The sequence shown here is derived from an EMBL/GenBank/DDBJ whole genome shotgun (WGS) entry which is preliminary data.</text>
</comment>
<reference evidence="1" key="1">
    <citation type="submission" date="2020-04" db="EMBL/GenBank/DDBJ databases">
        <title>Deep metagenomics examines the oral microbiome during advanced dental caries in children, revealing novel taxa and co-occurrences with host molecules.</title>
        <authorList>
            <person name="Baker J.L."/>
            <person name="Morton J.T."/>
            <person name="Dinis M."/>
            <person name="Alvarez R."/>
            <person name="Tran N.C."/>
            <person name="Knight R."/>
            <person name="Edlund A."/>
        </authorList>
    </citation>
    <scope>NUCLEOTIDE SEQUENCE</scope>
    <source>
        <strain evidence="1">JCVI_29_bin.11</strain>
    </source>
</reference>
<organism evidence="1 2">
    <name type="scientific">Rothia mucilaginosa</name>
    <dbReference type="NCBI Taxonomy" id="43675"/>
    <lineage>
        <taxon>Bacteria</taxon>
        <taxon>Bacillati</taxon>
        <taxon>Actinomycetota</taxon>
        <taxon>Actinomycetes</taxon>
        <taxon>Micrococcales</taxon>
        <taxon>Micrococcaceae</taxon>
        <taxon>Rothia</taxon>
    </lineage>
</organism>
<name>A0A930PPI6_9MICC</name>